<dbReference type="InterPro" id="IPR058962">
    <property type="entry name" value="DUF8108_N"/>
</dbReference>
<name>A0ABX8SKV0_9ACTN</name>
<feature type="domain" description="DUF8108" evidence="3">
    <location>
        <begin position="98"/>
        <end position="132"/>
    </location>
</feature>
<feature type="transmembrane region" description="Helical" evidence="2">
    <location>
        <begin position="108"/>
        <end position="127"/>
    </location>
</feature>
<evidence type="ECO:0000256" key="1">
    <source>
        <dbReference type="SAM" id="MobiDB-lite"/>
    </source>
</evidence>
<dbReference type="Proteomes" id="UP000824504">
    <property type="component" value="Chromosome"/>
</dbReference>
<keyword evidence="5" id="KW-1185">Reference proteome</keyword>
<keyword evidence="2" id="KW-0472">Membrane</keyword>
<protein>
    <recommendedName>
        <fullName evidence="3">DUF8108 domain-containing protein</fullName>
    </recommendedName>
</protein>
<proteinExistence type="predicted"/>
<keyword evidence="2" id="KW-0812">Transmembrane</keyword>
<keyword evidence="2" id="KW-1133">Transmembrane helix</keyword>
<dbReference type="Pfam" id="PF26438">
    <property type="entry name" value="DUF8108_N"/>
    <property type="match status" value="1"/>
</dbReference>
<organism evidence="4 5">
    <name type="scientific">Tessaracoccus palaemonis</name>
    <dbReference type="NCBI Taxonomy" id="2829499"/>
    <lineage>
        <taxon>Bacteria</taxon>
        <taxon>Bacillati</taxon>
        <taxon>Actinomycetota</taxon>
        <taxon>Actinomycetes</taxon>
        <taxon>Propionibacteriales</taxon>
        <taxon>Propionibacteriaceae</taxon>
        <taxon>Tessaracoccus</taxon>
    </lineage>
</organism>
<evidence type="ECO:0000256" key="2">
    <source>
        <dbReference type="SAM" id="Phobius"/>
    </source>
</evidence>
<evidence type="ECO:0000313" key="4">
    <source>
        <dbReference type="EMBL" id="QXT63062.1"/>
    </source>
</evidence>
<feature type="region of interest" description="Disordered" evidence="1">
    <location>
        <begin position="29"/>
        <end position="66"/>
    </location>
</feature>
<evidence type="ECO:0000313" key="5">
    <source>
        <dbReference type="Proteomes" id="UP000824504"/>
    </source>
</evidence>
<feature type="compositionally biased region" description="Low complexity" evidence="1">
    <location>
        <begin position="42"/>
        <end position="52"/>
    </location>
</feature>
<dbReference type="EMBL" id="CP079216">
    <property type="protein sequence ID" value="QXT63062.1"/>
    <property type="molecule type" value="Genomic_DNA"/>
</dbReference>
<gene>
    <name evidence="4" type="ORF">KDB89_00795</name>
</gene>
<sequence>MSATPDPGTGTPRDGRDLTLAKILADVDAESRARNPLPPAAPSASYTPPVTADYRSPATPYDPGPQYPYGQPAQVDYYQYYAYGQPNAIVGGVPVYLQRKRNNPWAHALLFLFTGGIGNLAYAGYVWHWNTTRGL</sequence>
<evidence type="ECO:0000259" key="3">
    <source>
        <dbReference type="Pfam" id="PF26438"/>
    </source>
</evidence>
<dbReference type="RefSeq" id="WP_219082576.1">
    <property type="nucleotide sequence ID" value="NZ_CP079216.1"/>
</dbReference>
<reference evidence="4 5" key="1">
    <citation type="submission" date="2021-07" db="EMBL/GenBank/DDBJ databases">
        <title>complete genome sequencing of Tessaracoccus sp.J1M15.</title>
        <authorList>
            <person name="Bae J.-W."/>
            <person name="Kim D.-y."/>
        </authorList>
    </citation>
    <scope>NUCLEOTIDE SEQUENCE [LARGE SCALE GENOMIC DNA]</scope>
    <source>
        <strain evidence="4 5">J1M15</strain>
    </source>
</reference>
<accession>A0ABX8SKV0</accession>